<accession>A0AA51ZVP4</accession>
<dbReference type="InterPro" id="IPR011990">
    <property type="entry name" value="TPR-like_helical_dom_sf"/>
</dbReference>
<sequence length="274" mass="31527">MRYNFLFLLLLLAVFRSYSQDIYGLEKSKKFASYLFKSGQYDLSAMEYERLLFLDEDNDTLKYNLINSYFQNEQIDKALDRTQYLYPSLADLSIRMAELYTQILILGGRFSTFDNEFKELPLKENDKRIYQFHKDFLSQNWEQVKQGTIQLSEDDHPSMGNLLMLYNKHESYKPKKPWVAGLLSAVIPGGGKFYTGNWKDGAFSFIAIGGLAFQSYRGFSKNGVSSASGWIFGAVATGFYAGNIYGSAKSAQVRNTEFWLEIEKDAKDIIRSSY</sequence>
<evidence type="ECO:0008006" key="2">
    <source>
        <dbReference type="Google" id="ProtNLM"/>
    </source>
</evidence>
<dbReference type="SUPFAM" id="SSF48452">
    <property type="entry name" value="TPR-like"/>
    <property type="match status" value="1"/>
</dbReference>
<dbReference type="RefSeq" id="WP_322347093.1">
    <property type="nucleotide sequence ID" value="NZ_CP129968.2"/>
</dbReference>
<proteinExistence type="predicted"/>
<dbReference type="KEGG" id="marp:QYS47_34410"/>
<dbReference type="AlphaFoldDB" id="A0AA51ZVP4"/>
<evidence type="ECO:0000313" key="1">
    <source>
        <dbReference type="EMBL" id="WNB17597.1"/>
    </source>
</evidence>
<gene>
    <name evidence="1" type="ORF">QYS47_34410</name>
</gene>
<name>A0AA51ZVP4_9BACT</name>
<dbReference type="Proteomes" id="UP001232019">
    <property type="component" value="Chromosome"/>
</dbReference>
<protein>
    <recommendedName>
        <fullName evidence="2">Tetratricopeptide repeat protein</fullName>
    </recommendedName>
</protein>
<dbReference type="Gene3D" id="1.25.40.10">
    <property type="entry name" value="Tetratricopeptide repeat domain"/>
    <property type="match status" value="1"/>
</dbReference>
<dbReference type="EMBL" id="CP129968">
    <property type="protein sequence ID" value="WNB17597.1"/>
    <property type="molecule type" value="Genomic_DNA"/>
</dbReference>
<reference evidence="1" key="1">
    <citation type="submission" date="2023-08" db="EMBL/GenBank/DDBJ databases">
        <title>Comparative genomics and taxonomic characterization of three novel marine species of genus Marivirga.</title>
        <authorList>
            <person name="Muhammad N."/>
            <person name="Kim S.-G."/>
        </authorList>
    </citation>
    <scope>NUCLEOTIDE SEQUENCE</scope>
    <source>
        <strain evidence="1">BKB1-2</strain>
    </source>
</reference>
<organism evidence="1">
    <name type="scientific">Marivirga arenosa</name>
    <dbReference type="NCBI Taxonomy" id="3059076"/>
    <lineage>
        <taxon>Bacteria</taxon>
        <taxon>Pseudomonadati</taxon>
        <taxon>Bacteroidota</taxon>
        <taxon>Cytophagia</taxon>
        <taxon>Cytophagales</taxon>
        <taxon>Marivirgaceae</taxon>
        <taxon>Marivirga</taxon>
    </lineage>
</organism>